<protein>
    <submittedName>
        <fullName evidence="1">Uncharacterized protein</fullName>
    </submittedName>
</protein>
<dbReference type="AlphaFoldDB" id="A0AAV9LGE9"/>
<name>A0AAV9LGE9_9SOLN</name>
<proteinExistence type="predicted"/>
<reference evidence="1 2" key="1">
    <citation type="submission" date="2023-10" db="EMBL/GenBank/DDBJ databases">
        <title>Genome-Wide Identification Analysis in wild type Solanum Pinnatisectum Reveals Some Genes Defensing Phytophthora Infestans.</title>
        <authorList>
            <person name="Sun C."/>
        </authorList>
    </citation>
    <scope>NUCLEOTIDE SEQUENCE [LARGE SCALE GENOMIC DNA]</scope>
    <source>
        <strain evidence="1">LQN</strain>
        <tissue evidence="1">Leaf</tissue>
    </source>
</reference>
<dbReference type="PANTHER" id="PTHR33022">
    <property type="entry name" value="DUF1985 DOMAIN-CONTAINING PROTEIN"/>
    <property type="match status" value="1"/>
</dbReference>
<evidence type="ECO:0000313" key="1">
    <source>
        <dbReference type="EMBL" id="KAK4723829.1"/>
    </source>
</evidence>
<dbReference type="PANTHER" id="PTHR33022:SF26">
    <property type="entry name" value="UBIQUITIN-LIKE PROTEASE FAMILY PROFILE DOMAIN-CONTAINING PROTEIN"/>
    <property type="match status" value="1"/>
</dbReference>
<gene>
    <name evidence="1" type="ORF">R3W88_026608</name>
</gene>
<accession>A0AAV9LGE9</accession>
<comment type="caution">
    <text evidence="1">The sequence shown here is derived from an EMBL/GenBank/DDBJ whole genome shotgun (WGS) entry which is preliminary data.</text>
</comment>
<keyword evidence="2" id="KW-1185">Reference proteome</keyword>
<dbReference type="Proteomes" id="UP001311915">
    <property type="component" value="Unassembled WGS sequence"/>
</dbReference>
<organism evidence="1 2">
    <name type="scientific">Solanum pinnatisectum</name>
    <name type="common">tansyleaf nightshade</name>
    <dbReference type="NCBI Taxonomy" id="50273"/>
    <lineage>
        <taxon>Eukaryota</taxon>
        <taxon>Viridiplantae</taxon>
        <taxon>Streptophyta</taxon>
        <taxon>Embryophyta</taxon>
        <taxon>Tracheophyta</taxon>
        <taxon>Spermatophyta</taxon>
        <taxon>Magnoliopsida</taxon>
        <taxon>eudicotyledons</taxon>
        <taxon>Gunneridae</taxon>
        <taxon>Pentapetalae</taxon>
        <taxon>asterids</taxon>
        <taxon>lamiids</taxon>
        <taxon>Solanales</taxon>
        <taxon>Solanaceae</taxon>
        <taxon>Solanoideae</taxon>
        <taxon>Solaneae</taxon>
        <taxon>Solanum</taxon>
    </lineage>
</organism>
<sequence>MNLSAIMKYNYFDSFDIEYAKDIPQQLDAYKDCGVLYRLMQYLSYNNGIPTTPLDSKLMRIRYAALLWDFVNIKIQFDAISDSEAPQIKVCHESSKL</sequence>
<evidence type="ECO:0000313" key="2">
    <source>
        <dbReference type="Proteomes" id="UP001311915"/>
    </source>
</evidence>
<dbReference type="EMBL" id="JAWPEI010000006">
    <property type="protein sequence ID" value="KAK4723829.1"/>
    <property type="molecule type" value="Genomic_DNA"/>
</dbReference>